<feature type="non-terminal residue" evidence="1">
    <location>
        <position position="1"/>
    </location>
</feature>
<gene>
    <name evidence="1" type="ORF">1769</name>
</gene>
<dbReference type="AlphaFoldDB" id="A0A0E4GC82"/>
<protein>
    <submittedName>
        <fullName evidence="1">Uncharacterized</fullName>
    </submittedName>
</protein>
<evidence type="ECO:0000313" key="2">
    <source>
        <dbReference type="Proteomes" id="UP000045545"/>
    </source>
</evidence>
<name>A0A0E4GC82_9FIRM</name>
<keyword evidence="2" id="KW-1185">Reference proteome</keyword>
<dbReference type="STRING" id="690567.1769"/>
<dbReference type="EMBL" id="CGIH01000029">
    <property type="protein sequence ID" value="CFX74448.1"/>
    <property type="molecule type" value="Genomic_DNA"/>
</dbReference>
<dbReference type="Proteomes" id="UP000045545">
    <property type="component" value="Unassembled WGS sequence"/>
</dbReference>
<proteinExistence type="predicted"/>
<organism evidence="1 2">
    <name type="scientific">Syntrophomonas zehnderi OL-4</name>
    <dbReference type="NCBI Taxonomy" id="690567"/>
    <lineage>
        <taxon>Bacteria</taxon>
        <taxon>Bacillati</taxon>
        <taxon>Bacillota</taxon>
        <taxon>Clostridia</taxon>
        <taxon>Eubacteriales</taxon>
        <taxon>Syntrophomonadaceae</taxon>
        <taxon>Syntrophomonas</taxon>
    </lineage>
</organism>
<reference evidence="1 2" key="1">
    <citation type="submission" date="2015-03" db="EMBL/GenBank/DDBJ databases">
        <authorList>
            <person name="Murphy D."/>
        </authorList>
    </citation>
    <scope>NUCLEOTIDE SEQUENCE [LARGE SCALE GENOMIC DNA]</scope>
    <source>
        <strain evidence="1 2">OL-4</strain>
    </source>
</reference>
<accession>A0A0E4GC82</accession>
<evidence type="ECO:0000313" key="1">
    <source>
        <dbReference type="EMBL" id="CFX74448.1"/>
    </source>
</evidence>
<sequence>GEGRGAGISKKDLEEIKRSRSSSFGFSNVCQKKGVGYKNAIIKERNKKNTK</sequence>